<dbReference type="InterPro" id="IPR007488">
    <property type="entry name" value="DUF535"/>
</dbReference>
<dbReference type="PANTHER" id="PTHR38785:SF1">
    <property type="entry name" value="HOMOLOG OF VIRK"/>
    <property type="match status" value="1"/>
</dbReference>
<dbReference type="Proteomes" id="UP000249008">
    <property type="component" value="Chromosome 1"/>
</dbReference>
<dbReference type="AlphaFoldDB" id="A0AAX2JGK7"/>
<dbReference type="GO" id="GO:0006974">
    <property type="term" value="P:DNA damage response"/>
    <property type="evidence" value="ECO:0007669"/>
    <property type="project" value="TreeGrafter"/>
</dbReference>
<name>A0AAX2JGK7_9FUSO</name>
<organism evidence="1 2">
    <name type="scientific">Fusobacterium ulcerans</name>
    <dbReference type="NCBI Taxonomy" id="861"/>
    <lineage>
        <taxon>Bacteria</taxon>
        <taxon>Fusobacteriati</taxon>
        <taxon>Fusobacteriota</taxon>
        <taxon>Fusobacteriia</taxon>
        <taxon>Fusobacteriales</taxon>
        <taxon>Fusobacteriaceae</taxon>
        <taxon>Fusobacterium</taxon>
    </lineage>
</organism>
<dbReference type="KEGG" id="ful:C4N20_05985"/>
<reference evidence="1 2" key="1">
    <citation type="submission" date="2018-06" db="EMBL/GenBank/DDBJ databases">
        <authorList>
            <consortium name="Pathogen Informatics"/>
            <person name="Doyle S."/>
        </authorList>
    </citation>
    <scope>NUCLEOTIDE SEQUENCE [LARGE SCALE GENOMIC DNA]</scope>
    <source>
        <strain evidence="1 2">NCTC12112</strain>
    </source>
</reference>
<gene>
    <name evidence="1" type="ORF">NCTC12112_03086</name>
</gene>
<evidence type="ECO:0000313" key="1">
    <source>
        <dbReference type="EMBL" id="SQJ15719.1"/>
    </source>
</evidence>
<sequence>MQLSFTIQILQLYFNIIKNGKGKGEINTLKKQIKFIFRTIVYLPSSLKVGEFILKHKELKDNIFNYPMLVSKVHRPYLIKGLNSHEKAESIIESYNFIDDFFPAKLSHELYEKGKLLLSSFSVKDDSFFKIYLCIYTNFDKEGEINIKLADSYENIIGTLTFGIIKQKEKKTILIGGLQGASKELNEEYIKNCTKNMYGLFPKKLLFEVLCFLEKTLKTNFMKAATGNFTHIYTSERYTSRRKILSDYDSFWKSLNAFQEKNKLWYFTESIKRKSLEEIPSKKRNQYQKRYRLLDNIERDILNKFKGEDNENTYNTF</sequence>
<proteinExistence type="predicted"/>
<dbReference type="Pfam" id="PF04393">
    <property type="entry name" value="DUF535"/>
    <property type="match status" value="1"/>
</dbReference>
<dbReference type="PANTHER" id="PTHR38785">
    <property type="entry name" value="HOMOLOG OF VIRK"/>
    <property type="match status" value="1"/>
</dbReference>
<accession>A0AAX2JGK7</accession>
<protein>
    <submittedName>
        <fullName evidence="1">Protein of uncharacterized function (DUF535)</fullName>
    </submittedName>
</protein>
<dbReference type="RefSeq" id="WP_005978458.1">
    <property type="nucleotide sequence ID" value="NZ_CABKNW010000004.1"/>
</dbReference>
<dbReference type="EMBL" id="LS483487">
    <property type="protein sequence ID" value="SQJ15719.1"/>
    <property type="molecule type" value="Genomic_DNA"/>
</dbReference>
<dbReference type="GeneID" id="78454350"/>
<evidence type="ECO:0000313" key="2">
    <source>
        <dbReference type="Proteomes" id="UP000249008"/>
    </source>
</evidence>